<gene>
    <name evidence="12" type="ORF">JI741_25995</name>
</gene>
<keyword evidence="13" id="KW-1185">Reference proteome</keyword>
<name>A0ABS1L1A6_9BACT</name>
<dbReference type="SUPFAM" id="SSF56935">
    <property type="entry name" value="Porins"/>
    <property type="match status" value="1"/>
</dbReference>
<dbReference type="Gene3D" id="2.60.40.1120">
    <property type="entry name" value="Carboxypeptidase-like, regulatory domain"/>
    <property type="match status" value="1"/>
</dbReference>
<dbReference type="NCBIfam" id="TIGR04056">
    <property type="entry name" value="OMP_RagA_SusC"/>
    <property type="match status" value="1"/>
</dbReference>
<evidence type="ECO:0000259" key="11">
    <source>
        <dbReference type="Pfam" id="PF07715"/>
    </source>
</evidence>
<sequence length="1154" mass="125365">MNTAAKQKTRGEQVFTGNGNYSLQEALFAIESTYQVTFNYDNSLVKDLALHEKFTPEKKEKLEHALERVLKSLNLAYKKVDDKTYLILPKDERQSQTRGVASPLDNSADIHDTVASLTGNYYSSTQAVVEKIVSGTVTDETSQPLPGVNVLVKGSSQGTTTDSNGKFTLSVLDDNATLVFTFIGYVPQEVAVGSQSTFAIQLQPDVTSLSEVVVVGYGTQNRNDVTSSIASVSPSKDLKDMPVSNAAVALQGKVPGVVVQQTSGSPGSTPAIKVRGFGSISAGTSPLIVLDGNIVSSTIFSLLNASDIESIDVLKDASATAIYGSRGANGVLLVSTKRGKSGAVNVTFDAYAGVQQITKKLQVLNAQQFAEFSKDGSNNAYLDNVPGANINDPNSVRPASYLRYRYPRGDLYDWFNFDDPAKVAALPSHNFQDDIFRSAAMSNYQLGVSGGTDKAQFSVSGGYLKQDGIIEKSSLDRYTLRANLDINVTSKLKVGVNINPSYKVQQEVNSDGHWANNGIINAALSAVPMAPIYAADGVTYSSQTELAAAYNWPGITNPIANIKEYNSKYATTTVLANAYAEYKFLNNFKYRVSGNVNFIGNRRNAFRTSKMPLNQQLPPTAAQGTATSDQSINWLVNQVVSYTKTFNDAHLVDALVGMEAYRYQYDYSSSTSINFANDIVQTLNAGTPSTATSNQSANAVASYFARVNYSYRGKYLANVSVRRDGSSIFGQNNRWGTFPAGSLGWRLSEESFMKSITALSEAKLRVSYGLSGNNAFTSSYPYVASLASDNYSYNNTLASGLAPSSLGNSNLGWEKSRQLDAGVDIGLFQDRIFLTVDYYHRNTNGLLLSVNVPSVTGFTTAVKNIGEMENKGWEFGLTTHNLTGALTWTTNGNISFNRNKVLALGPTGDPIYSDSGIGGTNITMIGQPIGNFFGYKQLGIFQTKEEITAYLPNDPNTTSHPGDVKYEDINRDGKITADDRTLIGNNQPKFIFGFTNTFTFKGFDLNIALQGVYGNKILNLSRRFFDNEEGSANNLAIVANRWRSVDQPGDGVTPRANERTTGNNSAVSSRWVEDGSYLRIQNISLGYQLPSSLVEKLHVQRARIYVSTQNLHTWSKYLGYNPEVSGYENPLTSGVDYGSYPLAKTFTVGVNLGF</sequence>
<evidence type="ECO:0000256" key="5">
    <source>
        <dbReference type="ARBA" id="ARBA00023077"/>
    </source>
</evidence>
<evidence type="ECO:0000256" key="3">
    <source>
        <dbReference type="ARBA" id="ARBA00022452"/>
    </source>
</evidence>
<dbReference type="InterPro" id="IPR008969">
    <property type="entry name" value="CarboxyPept-like_regulatory"/>
</dbReference>
<dbReference type="InterPro" id="IPR039426">
    <property type="entry name" value="TonB-dep_rcpt-like"/>
</dbReference>
<evidence type="ECO:0000259" key="10">
    <source>
        <dbReference type="Pfam" id="PF00593"/>
    </source>
</evidence>
<accession>A0ABS1L1A6</accession>
<evidence type="ECO:0000256" key="2">
    <source>
        <dbReference type="ARBA" id="ARBA00022448"/>
    </source>
</evidence>
<evidence type="ECO:0000256" key="7">
    <source>
        <dbReference type="ARBA" id="ARBA00023237"/>
    </source>
</evidence>
<keyword evidence="4 8" id="KW-0812">Transmembrane</keyword>
<dbReference type="InterPro" id="IPR037066">
    <property type="entry name" value="Plug_dom_sf"/>
</dbReference>
<dbReference type="EMBL" id="JAERRB010000012">
    <property type="protein sequence ID" value="MBL0744712.1"/>
    <property type="molecule type" value="Genomic_DNA"/>
</dbReference>
<feature type="domain" description="TonB-dependent receptor-like beta-barrel" evidence="10">
    <location>
        <begin position="543"/>
        <end position="1106"/>
    </location>
</feature>
<dbReference type="InterPro" id="IPR023996">
    <property type="entry name" value="TonB-dep_OMP_SusC/RagA"/>
</dbReference>
<protein>
    <submittedName>
        <fullName evidence="12">TonB-dependent receptor</fullName>
    </submittedName>
</protein>
<keyword evidence="6 8" id="KW-0472">Membrane</keyword>
<keyword evidence="2 8" id="KW-0813">Transport</keyword>
<keyword evidence="5 9" id="KW-0798">TonB box</keyword>
<evidence type="ECO:0000256" key="1">
    <source>
        <dbReference type="ARBA" id="ARBA00004571"/>
    </source>
</evidence>
<dbReference type="SUPFAM" id="SSF49464">
    <property type="entry name" value="Carboxypeptidase regulatory domain-like"/>
    <property type="match status" value="1"/>
</dbReference>
<dbReference type="InterPro" id="IPR023997">
    <property type="entry name" value="TonB-dep_OMP_SusC/RagA_CS"/>
</dbReference>
<dbReference type="Gene3D" id="2.40.170.20">
    <property type="entry name" value="TonB-dependent receptor, beta-barrel domain"/>
    <property type="match status" value="1"/>
</dbReference>
<dbReference type="InterPro" id="IPR012910">
    <property type="entry name" value="Plug_dom"/>
</dbReference>
<dbReference type="Pfam" id="PF00593">
    <property type="entry name" value="TonB_dep_Rec_b-barrel"/>
    <property type="match status" value="1"/>
</dbReference>
<organism evidence="12 13">
    <name type="scientific">Chryseolinea lacunae</name>
    <dbReference type="NCBI Taxonomy" id="2801331"/>
    <lineage>
        <taxon>Bacteria</taxon>
        <taxon>Pseudomonadati</taxon>
        <taxon>Bacteroidota</taxon>
        <taxon>Cytophagia</taxon>
        <taxon>Cytophagales</taxon>
        <taxon>Fulvivirgaceae</taxon>
        <taxon>Chryseolinea</taxon>
    </lineage>
</organism>
<feature type="domain" description="TonB-dependent receptor plug" evidence="11">
    <location>
        <begin position="225"/>
        <end position="331"/>
    </location>
</feature>
<comment type="subcellular location">
    <subcellularLocation>
        <location evidence="1 8">Cell outer membrane</location>
        <topology evidence="1 8">Multi-pass membrane protein</topology>
    </subcellularLocation>
</comment>
<dbReference type="Gene3D" id="2.170.130.10">
    <property type="entry name" value="TonB-dependent receptor, plug domain"/>
    <property type="match status" value="1"/>
</dbReference>
<dbReference type="PROSITE" id="PS52016">
    <property type="entry name" value="TONB_DEPENDENT_REC_3"/>
    <property type="match status" value="1"/>
</dbReference>
<dbReference type="NCBIfam" id="TIGR04057">
    <property type="entry name" value="SusC_RagA_signa"/>
    <property type="match status" value="1"/>
</dbReference>
<proteinExistence type="inferred from homology"/>
<reference evidence="12 13" key="1">
    <citation type="submission" date="2021-01" db="EMBL/GenBank/DDBJ databases">
        <title>Chryseolinea sp. Jin1 Genome sequencing and assembly.</title>
        <authorList>
            <person name="Kim I."/>
        </authorList>
    </citation>
    <scope>NUCLEOTIDE SEQUENCE [LARGE SCALE GENOMIC DNA]</scope>
    <source>
        <strain evidence="12 13">Jin1</strain>
    </source>
</reference>
<dbReference type="Proteomes" id="UP000613030">
    <property type="component" value="Unassembled WGS sequence"/>
</dbReference>
<comment type="similarity">
    <text evidence="8 9">Belongs to the TonB-dependent receptor family.</text>
</comment>
<evidence type="ECO:0000313" key="12">
    <source>
        <dbReference type="EMBL" id="MBL0744712.1"/>
    </source>
</evidence>
<dbReference type="InterPro" id="IPR000531">
    <property type="entry name" value="Beta-barrel_TonB"/>
</dbReference>
<dbReference type="InterPro" id="IPR036942">
    <property type="entry name" value="Beta-barrel_TonB_sf"/>
</dbReference>
<evidence type="ECO:0000256" key="9">
    <source>
        <dbReference type="RuleBase" id="RU003357"/>
    </source>
</evidence>
<keyword evidence="3 8" id="KW-1134">Transmembrane beta strand</keyword>
<evidence type="ECO:0000256" key="6">
    <source>
        <dbReference type="ARBA" id="ARBA00023136"/>
    </source>
</evidence>
<evidence type="ECO:0000256" key="4">
    <source>
        <dbReference type="ARBA" id="ARBA00022692"/>
    </source>
</evidence>
<dbReference type="Pfam" id="PF07715">
    <property type="entry name" value="Plug"/>
    <property type="match status" value="1"/>
</dbReference>
<evidence type="ECO:0000313" key="13">
    <source>
        <dbReference type="Proteomes" id="UP000613030"/>
    </source>
</evidence>
<evidence type="ECO:0000256" key="8">
    <source>
        <dbReference type="PROSITE-ProRule" id="PRU01360"/>
    </source>
</evidence>
<dbReference type="Pfam" id="PF13715">
    <property type="entry name" value="CarbopepD_reg_2"/>
    <property type="match status" value="1"/>
</dbReference>
<comment type="caution">
    <text evidence="12">The sequence shown here is derived from an EMBL/GenBank/DDBJ whole genome shotgun (WGS) entry which is preliminary data.</text>
</comment>
<keyword evidence="12" id="KW-0675">Receptor</keyword>
<keyword evidence="7 8" id="KW-0998">Cell outer membrane</keyword>